<dbReference type="Proteomes" id="UP000017246">
    <property type="component" value="Unassembled WGS sequence"/>
</dbReference>
<protein>
    <submittedName>
        <fullName evidence="1">Expressed protein</fullName>
    </submittedName>
</protein>
<proteinExistence type="predicted"/>
<reference evidence="1" key="2">
    <citation type="submission" date="2015-11" db="EMBL/GenBank/DDBJ databases">
        <authorList>
            <person name="Zhang Y."/>
            <person name="Guo Z."/>
        </authorList>
    </citation>
    <scope>NUCLEOTIDE SEQUENCE</scope>
</reference>
<keyword evidence="2" id="KW-1185">Reference proteome</keyword>
<evidence type="ECO:0000313" key="2">
    <source>
        <dbReference type="Proteomes" id="UP000017246"/>
    </source>
</evidence>
<sequence length="52" mass="5901">MDGRFLSGVNFRLDAESPHLRHAASDTRYVPTCRIIRGHGGGWLQQACRCTW</sequence>
<dbReference type="EMBL" id="LN902071">
    <property type="protein sequence ID" value="CDI96623.1"/>
    <property type="molecule type" value="Genomic_DNA"/>
</dbReference>
<organism evidence="1 2">
    <name type="scientific">Echinococcus multilocularis</name>
    <name type="common">Fox tapeworm</name>
    <dbReference type="NCBI Taxonomy" id="6211"/>
    <lineage>
        <taxon>Eukaryota</taxon>
        <taxon>Metazoa</taxon>
        <taxon>Spiralia</taxon>
        <taxon>Lophotrochozoa</taxon>
        <taxon>Platyhelminthes</taxon>
        <taxon>Cestoda</taxon>
        <taxon>Eucestoda</taxon>
        <taxon>Cyclophyllidea</taxon>
        <taxon>Taeniidae</taxon>
        <taxon>Echinococcus</taxon>
    </lineage>
</organism>
<gene>
    <name evidence="1" type="ORF">EmuJ_000026400</name>
</gene>
<evidence type="ECO:0000313" key="1">
    <source>
        <dbReference type="EMBL" id="CDI96623.1"/>
    </source>
</evidence>
<reference evidence="1" key="1">
    <citation type="journal article" date="2013" name="Nature">
        <title>The genomes of four tapeworm species reveal adaptations to parasitism.</title>
        <authorList>
            <person name="Tsai I.J."/>
            <person name="Zarowiecki M."/>
            <person name="Holroyd N."/>
            <person name="Garciarrubio A."/>
            <person name="Sanchez-Flores A."/>
            <person name="Brooks K.L."/>
            <person name="Tracey A."/>
            <person name="Bobes R.J."/>
            <person name="Fragoso G."/>
            <person name="Sciutto E."/>
            <person name="Aslett M."/>
            <person name="Beasley H."/>
            <person name="Bennett H.M."/>
            <person name="Cai J."/>
            <person name="Camicia F."/>
            <person name="Clark R."/>
            <person name="Cucher M."/>
            <person name="De Silva N."/>
            <person name="Day T.A."/>
            <person name="Deplazes P."/>
            <person name="Estrada K."/>
            <person name="Fernandez C."/>
            <person name="Holland P.W."/>
            <person name="Hou J."/>
            <person name="Hu S."/>
            <person name="Huckvale T."/>
            <person name="Hung S.S."/>
            <person name="Kamenetzky L."/>
            <person name="Keane J.A."/>
            <person name="Kiss F."/>
            <person name="Koziol U."/>
            <person name="Lambert O."/>
            <person name="Liu K."/>
            <person name="Luo X."/>
            <person name="Luo Y."/>
            <person name="Macchiaroli N."/>
            <person name="Nichol S."/>
            <person name="Paps J."/>
            <person name="Parkinson J."/>
            <person name="Pouchkina-Stantcheva N."/>
            <person name="Riddiford N."/>
            <person name="Rosenzvit M."/>
            <person name="Salinas G."/>
            <person name="Wasmuth J.D."/>
            <person name="Zamanian M."/>
            <person name="Zheng Y."/>
            <person name="Cai X."/>
            <person name="Soberon X."/>
            <person name="Olson P.D."/>
            <person name="Laclette J.P."/>
            <person name="Brehm K."/>
            <person name="Berriman M."/>
            <person name="Garciarrubio A."/>
            <person name="Bobes R.J."/>
            <person name="Fragoso G."/>
            <person name="Sanchez-Flores A."/>
            <person name="Estrada K."/>
            <person name="Cevallos M.A."/>
            <person name="Morett E."/>
            <person name="Gonzalez V."/>
            <person name="Portillo T."/>
            <person name="Ochoa-Leyva A."/>
            <person name="Jose M.V."/>
            <person name="Sciutto E."/>
            <person name="Landa A."/>
            <person name="Jimenez L."/>
            <person name="Valdes V."/>
            <person name="Carrero J.C."/>
            <person name="Larralde C."/>
            <person name="Morales-Montor J."/>
            <person name="Limon-Lason J."/>
            <person name="Soberon X."/>
            <person name="Laclette J.P."/>
        </authorList>
    </citation>
    <scope>NUCLEOTIDE SEQUENCE [LARGE SCALE GENOMIC DNA]</scope>
</reference>
<name>A0A087VWZ5_ECHMU</name>
<accession>A0A087VWZ5</accession>
<dbReference type="AlphaFoldDB" id="A0A087VWZ5"/>